<feature type="domain" description="Dihydroneopterin aldolase/epimerase" evidence="9">
    <location>
        <begin position="4"/>
        <end position="115"/>
    </location>
</feature>
<dbReference type="STRING" id="1312852.EG19_02410"/>
<proteinExistence type="inferred from homology"/>
<dbReference type="SMART" id="SM00905">
    <property type="entry name" value="FolB"/>
    <property type="match status" value="1"/>
</dbReference>
<name>A0A062XZA7_9BACT</name>
<gene>
    <name evidence="10" type="ORF">EG19_02410</name>
</gene>
<evidence type="ECO:0000256" key="2">
    <source>
        <dbReference type="ARBA" id="ARBA00001353"/>
    </source>
</evidence>
<dbReference type="Pfam" id="PF02152">
    <property type="entry name" value="FolB"/>
    <property type="match status" value="1"/>
</dbReference>
<dbReference type="GO" id="GO:0046656">
    <property type="term" value="P:folic acid biosynthetic process"/>
    <property type="evidence" value="ECO:0007669"/>
    <property type="project" value="UniProtKB-UniRule"/>
</dbReference>
<dbReference type="SUPFAM" id="SSF55620">
    <property type="entry name" value="Tetrahydrobiopterin biosynthesis enzymes-like"/>
    <property type="match status" value="1"/>
</dbReference>
<organism evidence="10 11">
    <name type="scientific">Thermoanaerobaculum aquaticum</name>
    <dbReference type="NCBI Taxonomy" id="1312852"/>
    <lineage>
        <taxon>Bacteria</taxon>
        <taxon>Pseudomonadati</taxon>
        <taxon>Acidobacteriota</taxon>
        <taxon>Thermoanaerobaculia</taxon>
        <taxon>Thermoanaerobaculales</taxon>
        <taxon>Thermoanaerobaculaceae</taxon>
        <taxon>Thermoanaerobaculum</taxon>
    </lineage>
</organism>
<dbReference type="InterPro" id="IPR006156">
    <property type="entry name" value="Dihydroneopterin_aldolase"/>
</dbReference>
<dbReference type="GO" id="GO:0016853">
    <property type="term" value="F:isomerase activity"/>
    <property type="evidence" value="ECO:0007669"/>
    <property type="project" value="UniProtKB-KW"/>
</dbReference>
<evidence type="ECO:0000256" key="4">
    <source>
        <dbReference type="ARBA" id="ARBA00005708"/>
    </source>
</evidence>
<keyword evidence="5 8" id="KW-0289">Folate biosynthesis</keyword>
<evidence type="ECO:0000256" key="1">
    <source>
        <dbReference type="ARBA" id="ARBA00000693"/>
    </source>
</evidence>
<comment type="caution">
    <text evidence="10">The sequence shown here is derived from an EMBL/GenBank/DDBJ whole genome shotgun (WGS) entry which is preliminary data.</text>
</comment>
<comment type="similarity">
    <text evidence="4 8">Belongs to the DHNA family.</text>
</comment>
<dbReference type="AlphaFoldDB" id="A0A062XZA7"/>
<dbReference type="UniPathway" id="UPA00077">
    <property type="reaction ID" value="UER00154"/>
</dbReference>
<dbReference type="OrthoDB" id="7580479at2"/>
<evidence type="ECO:0000259" key="9">
    <source>
        <dbReference type="SMART" id="SM00905"/>
    </source>
</evidence>
<dbReference type="EMBL" id="JMFG01000016">
    <property type="protein sequence ID" value="KDA53845.1"/>
    <property type="molecule type" value="Genomic_DNA"/>
</dbReference>
<dbReference type="InterPro" id="IPR006157">
    <property type="entry name" value="FolB_dom"/>
</dbReference>
<dbReference type="Gene3D" id="3.30.1130.10">
    <property type="match status" value="1"/>
</dbReference>
<evidence type="ECO:0000313" key="10">
    <source>
        <dbReference type="EMBL" id="KDA53845.1"/>
    </source>
</evidence>
<comment type="function">
    <text evidence="8">Catalyzes the conversion of 7,8-dihydroneopterin to 6-hydroxymethyl-7,8-dihydropterin.</text>
</comment>
<dbReference type="NCBIfam" id="TIGR00526">
    <property type="entry name" value="folB_dom"/>
    <property type="match status" value="1"/>
</dbReference>
<dbReference type="InterPro" id="IPR043133">
    <property type="entry name" value="GTP-CH-I_C/QueF"/>
</dbReference>
<dbReference type="RefSeq" id="WP_038048805.1">
    <property type="nucleotide sequence ID" value="NZ_JMFG01000016.1"/>
</dbReference>
<evidence type="ECO:0000256" key="8">
    <source>
        <dbReference type="RuleBase" id="RU362079"/>
    </source>
</evidence>
<dbReference type="GO" id="GO:0046654">
    <property type="term" value="P:tetrahydrofolate biosynthetic process"/>
    <property type="evidence" value="ECO:0007669"/>
    <property type="project" value="UniProtKB-UniRule"/>
</dbReference>
<evidence type="ECO:0000256" key="6">
    <source>
        <dbReference type="ARBA" id="ARBA00023235"/>
    </source>
</evidence>
<dbReference type="GO" id="GO:0005737">
    <property type="term" value="C:cytoplasm"/>
    <property type="evidence" value="ECO:0007669"/>
    <property type="project" value="TreeGrafter"/>
</dbReference>
<dbReference type="PANTHER" id="PTHR42844">
    <property type="entry name" value="DIHYDRONEOPTERIN ALDOLASE 1-RELATED"/>
    <property type="match status" value="1"/>
</dbReference>
<dbReference type="EC" id="4.1.2.25" evidence="8"/>
<dbReference type="NCBIfam" id="TIGR00525">
    <property type="entry name" value="folB"/>
    <property type="match status" value="1"/>
</dbReference>
<sequence>MDHVFIHRLETYCIVGVNPWEREVQQKVCLDIVMDCSTREAAADDDMAKAVDYRAVAKAVLDLVTNSRFYLVEALAEAVAKLILEVQPRVQAVTVTVSKPGAVRFAQEVGVRIRREREKPQ</sequence>
<dbReference type="Proteomes" id="UP000027284">
    <property type="component" value="Unassembled WGS sequence"/>
</dbReference>
<evidence type="ECO:0000256" key="3">
    <source>
        <dbReference type="ARBA" id="ARBA00005013"/>
    </source>
</evidence>
<keyword evidence="7 8" id="KW-0456">Lyase</keyword>
<dbReference type="PANTHER" id="PTHR42844:SF1">
    <property type="entry name" value="DIHYDRONEOPTERIN ALDOLASE 1-RELATED"/>
    <property type="match status" value="1"/>
</dbReference>
<comment type="catalytic activity">
    <reaction evidence="2 8">
        <text>7,8-dihydroneopterin = 6-hydroxymethyl-7,8-dihydropterin + glycolaldehyde</text>
        <dbReference type="Rhea" id="RHEA:10540"/>
        <dbReference type="ChEBI" id="CHEBI:17001"/>
        <dbReference type="ChEBI" id="CHEBI:17071"/>
        <dbReference type="ChEBI" id="CHEBI:44841"/>
        <dbReference type="EC" id="4.1.2.25"/>
    </reaction>
</comment>
<protein>
    <recommendedName>
        <fullName evidence="8">7,8-dihydroneopterin aldolase</fullName>
        <ecNumber evidence="8">4.1.2.25</ecNumber>
    </recommendedName>
</protein>
<comment type="catalytic activity">
    <reaction evidence="1">
        <text>7,8-dihydroneopterin = 7,8-dihydromonapterin</text>
        <dbReference type="Rhea" id="RHEA:45328"/>
        <dbReference type="ChEBI" id="CHEBI:17001"/>
        <dbReference type="ChEBI" id="CHEBI:71175"/>
        <dbReference type="EC" id="5.1.99.8"/>
    </reaction>
</comment>
<keyword evidence="11" id="KW-1185">Reference proteome</keyword>
<dbReference type="FunFam" id="3.30.1130.10:FF:000002">
    <property type="entry name" value="7,8-dihydroneopterin aldolase"/>
    <property type="match status" value="1"/>
</dbReference>
<evidence type="ECO:0000256" key="7">
    <source>
        <dbReference type="ARBA" id="ARBA00023239"/>
    </source>
</evidence>
<dbReference type="GO" id="GO:0004150">
    <property type="term" value="F:dihydroneopterin aldolase activity"/>
    <property type="evidence" value="ECO:0007669"/>
    <property type="project" value="UniProtKB-UniRule"/>
</dbReference>
<evidence type="ECO:0000256" key="5">
    <source>
        <dbReference type="ARBA" id="ARBA00022909"/>
    </source>
</evidence>
<keyword evidence="6" id="KW-0413">Isomerase</keyword>
<accession>A0A062XZA7</accession>
<reference evidence="10 11" key="1">
    <citation type="submission" date="2014-04" db="EMBL/GenBank/DDBJ databases">
        <title>The Genome Sequence of Thermoanaerobaculum aquaticum MP-01, The First Cultivated Group 23 Acidobacterium.</title>
        <authorList>
            <person name="Stamps B.W."/>
            <person name="Losey N.A."/>
            <person name="Lawson P.A."/>
            <person name="Stevenson B.S."/>
        </authorList>
    </citation>
    <scope>NUCLEOTIDE SEQUENCE [LARGE SCALE GENOMIC DNA]</scope>
    <source>
        <strain evidence="10 11">MP-01</strain>
    </source>
</reference>
<evidence type="ECO:0000313" key="11">
    <source>
        <dbReference type="Proteomes" id="UP000027284"/>
    </source>
</evidence>
<comment type="pathway">
    <text evidence="3 8">Cofactor biosynthesis; tetrahydrofolate biosynthesis; 2-amino-4-hydroxy-6-hydroxymethyl-7,8-dihydropteridine diphosphate from 7,8-dihydroneopterin triphosphate: step 3/4.</text>
</comment>